<dbReference type="EMBL" id="SJKB01000031">
    <property type="protein sequence ID" value="TCC47022.1"/>
    <property type="molecule type" value="Genomic_DNA"/>
</dbReference>
<evidence type="ECO:0000313" key="9">
    <source>
        <dbReference type="EMBL" id="TCC47022.1"/>
    </source>
</evidence>
<keyword evidence="1 6" id="KW-0645">Protease</keyword>
<comment type="similarity">
    <text evidence="6">Belongs to the peptidase M48 family.</text>
</comment>
<accession>A0A4V2M7C2</accession>
<keyword evidence="10" id="KW-1185">Reference proteome</keyword>
<evidence type="ECO:0000256" key="1">
    <source>
        <dbReference type="ARBA" id="ARBA00022670"/>
    </source>
</evidence>
<keyword evidence="4 6" id="KW-0862">Zinc</keyword>
<dbReference type="GO" id="GO:0004222">
    <property type="term" value="F:metalloendopeptidase activity"/>
    <property type="evidence" value="ECO:0007669"/>
    <property type="project" value="InterPro"/>
</dbReference>
<dbReference type="Gene3D" id="3.30.2010.10">
    <property type="entry name" value="Metalloproteases ('zincins'), catalytic domain"/>
    <property type="match status" value="1"/>
</dbReference>
<evidence type="ECO:0000313" key="10">
    <source>
        <dbReference type="Proteomes" id="UP000291144"/>
    </source>
</evidence>
<evidence type="ECO:0000256" key="4">
    <source>
        <dbReference type="ARBA" id="ARBA00022833"/>
    </source>
</evidence>
<dbReference type="PANTHER" id="PTHR34978:SF3">
    <property type="entry name" value="SLR0241 PROTEIN"/>
    <property type="match status" value="1"/>
</dbReference>
<keyword evidence="5 6" id="KW-0482">Metalloprotease</keyword>
<dbReference type="RefSeq" id="WP_131366852.1">
    <property type="nucleotide sequence ID" value="NZ_SJKB01000031.1"/>
</dbReference>
<evidence type="ECO:0000256" key="3">
    <source>
        <dbReference type="ARBA" id="ARBA00022801"/>
    </source>
</evidence>
<dbReference type="GO" id="GO:0046872">
    <property type="term" value="F:metal ion binding"/>
    <property type="evidence" value="ECO:0007669"/>
    <property type="project" value="UniProtKB-KW"/>
</dbReference>
<comment type="caution">
    <text evidence="9">The sequence shown here is derived from an EMBL/GenBank/DDBJ whole genome shotgun (WGS) entry which is preliminary data.</text>
</comment>
<keyword evidence="3 6" id="KW-0378">Hydrolase</keyword>
<feature type="transmembrane region" description="Helical" evidence="7">
    <location>
        <begin position="272"/>
        <end position="291"/>
    </location>
</feature>
<dbReference type="GO" id="GO:0006508">
    <property type="term" value="P:proteolysis"/>
    <property type="evidence" value="ECO:0007669"/>
    <property type="project" value="UniProtKB-KW"/>
</dbReference>
<keyword evidence="7" id="KW-1133">Transmembrane helix</keyword>
<evidence type="ECO:0000259" key="8">
    <source>
        <dbReference type="Pfam" id="PF01435"/>
    </source>
</evidence>
<evidence type="ECO:0000256" key="6">
    <source>
        <dbReference type="RuleBase" id="RU003983"/>
    </source>
</evidence>
<keyword evidence="2" id="KW-0479">Metal-binding</keyword>
<feature type="domain" description="Peptidase M48" evidence="8">
    <location>
        <begin position="128"/>
        <end position="190"/>
    </location>
</feature>
<gene>
    <name evidence="9" type="ORF">E0H73_43535</name>
</gene>
<protein>
    <submittedName>
        <fullName evidence="9">M56 family peptidase</fullName>
    </submittedName>
</protein>
<dbReference type="Pfam" id="PF01435">
    <property type="entry name" value="Peptidase_M48"/>
    <property type="match status" value="1"/>
</dbReference>
<dbReference type="InterPro" id="IPR052173">
    <property type="entry name" value="Beta-lactam_resp_regulator"/>
</dbReference>
<evidence type="ECO:0000256" key="7">
    <source>
        <dbReference type="SAM" id="Phobius"/>
    </source>
</evidence>
<name>A0A4V2M7C2_9ACTN</name>
<dbReference type="OrthoDB" id="3541294at2"/>
<dbReference type="InterPro" id="IPR001915">
    <property type="entry name" value="Peptidase_M48"/>
</dbReference>
<keyword evidence="7" id="KW-0472">Membrane</keyword>
<reference evidence="9 10" key="1">
    <citation type="submission" date="2019-02" db="EMBL/GenBank/DDBJ databases">
        <title>Kribbella capetownensis sp. nov. and Kribbella speibonae sp. nov., isolated from soil.</title>
        <authorList>
            <person name="Curtis S.M."/>
            <person name="Norton I."/>
            <person name="Everest G.J."/>
            <person name="Meyers P.R."/>
        </authorList>
    </citation>
    <scope>NUCLEOTIDE SEQUENCE [LARGE SCALE GENOMIC DNA]</scope>
    <source>
        <strain evidence="9 10">NRRL B-24813</strain>
    </source>
</reference>
<feature type="transmembrane region" description="Helical" evidence="7">
    <location>
        <begin position="6"/>
        <end position="22"/>
    </location>
</feature>
<organism evidence="9 10">
    <name type="scientific">Kribbella pittospori</name>
    <dbReference type="NCBI Taxonomy" id="722689"/>
    <lineage>
        <taxon>Bacteria</taxon>
        <taxon>Bacillati</taxon>
        <taxon>Actinomycetota</taxon>
        <taxon>Actinomycetes</taxon>
        <taxon>Propionibacteriales</taxon>
        <taxon>Kribbellaceae</taxon>
        <taxon>Kribbella</taxon>
    </lineage>
</organism>
<feature type="transmembrane region" description="Helical" evidence="7">
    <location>
        <begin position="34"/>
        <end position="58"/>
    </location>
</feature>
<comment type="cofactor">
    <cofactor evidence="6">
        <name>Zn(2+)</name>
        <dbReference type="ChEBI" id="CHEBI:29105"/>
    </cofactor>
    <text evidence="6">Binds 1 zinc ion per subunit.</text>
</comment>
<proteinExistence type="inferred from homology"/>
<dbReference type="CDD" id="cd07326">
    <property type="entry name" value="M56_BlaR1_MecR1_like"/>
    <property type="match status" value="1"/>
</dbReference>
<feature type="transmembrane region" description="Helical" evidence="7">
    <location>
        <begin position="83"/>
        <end position="105"/>
    </location>
</feature>
<evidence type="ECO:0000256" key="2">
    <source>
        <dbReference type="ARBA" id="ARBA00022723"/>
    </source>
</evidence>
<dbReference type="PANTHER" id="PTHR34978">
    <property type="entry name" value="POSSIBLE SENSOR-TRANSDUCER PROTEIN BLAR"/>
    <property type="match status" value="1"/>
</dbReference>
<dbReference type="Proteomes" id="UP000291144">
    <property type="component" value="Unassembled WGS sequence"/>
</dbReference>
<evidence type="ECO:0000256" key="5">
    <source>
        <dbReference type="ARBA" id="ARBA00023049"/>
    </source>
</evidence>
<keyword evidence="7" id="KW-0812">Transmembrane</keyword>
<dbReference type="AlphaFoldDB" id="A0A4V2M7C2"/>
<sequence length="311" mass="32388">MTTAAVIGIVVIVAYAVVAPALSRGLAPSVATRVLVPAGVFTAASGVFILAVLAFTWIGQFPLVAQEGAWSAAKLRSTSPVPAWPAVVCGVLVALTTISAAWTAVRRARALIEVHRVCRDLTAVGGLVVLDDERPQAFTTPQPAARVVVTSGLLRALGDRERQVLLAHEASHLAHRHVWWNLAADLAAAVNPLLRPTARALATTVERWADEDAALAVGDRRLVAATLIRVAQLQTGVAAGFSPPGVVPSVAGGDVAVRVRALLAPPPRRRPLMVAAVVTALLISALPAAAVQHSGETLFEHAEQPAIGRHT</sequence>